<evidence type="ECO:0000313" key="3">
    <source>
        <dbReference type="EMBL" id="GGQ10322.1"/>
    </source>
</evidence>
<keyword evidence="2" id="KW-0732">Signal</keyword>
<feature type="chain" id="PRO_5046928021" evidence="2">
    <location>
        <begin position="35"/>
        <end position="424"/>
    </location>
</feature>
<dbReference type="Pfam" id="PF13416">
    <property type="entry name" value="SBP_bac_8"/>
    <property type="match status" value="1"/>
</dbReference>
<comment type="caution">
    <text evidence="3">The sequence shown here is derived from an EMBL/GenBank/DDBJ whole genome shotgun (WGS) entry which is preliminary data.</text>
</comment>
<dbReference type="Gene3D" id="3.40.190.10">
    <property type="entry name" value="Periplasmic binding protein-like II"/>
    <property type="match status" value="2"/>
</dbReference>
<gene>
    <name evidence="3" type="ORF">GCM10009411_08780</name>
</gene>
<evidence type="ECO:0000256" key="1">
    <source>
        <dbReference type="SAM" id="MobiDB-lite"/>
    </source>
</evidence>
<proteinExistence type="predicted"/>
<dbReference type="PIRSF" id="PIRSF029172">
    <property type="entry name" value="UCP029172_ABC_sbc_YnjB"/>
    <property type="match status" value="1"/>
</dbReference>
<dbReference type="EMBL" id="BMQX01000004">
    <property type="protein sequence ID" value="GGQ10322.1"/>
    <property type="molecule type" value="Genomic_DNA"/>
</dbReference>
<sequence>MFSSKISNIMKHIVAALALGVSVYACLWTSVAYAQTNELGAWEEIEARGVNQDVYFHAWGGDPQINRYIQWVAEQVKQQYQITLHHVKLTDTGEAVSRVLAEKSASNHHNGKVDLVWINGENFAAMAKHQLLAPNWVAQLPHFALTDPDNNPAMSRDFGVPTQGMEAPWGKAALTFYYDSLLTQTPPQTLQQLSLWAKQHPGRFSYPKPPDFLAMSFLKYALIALNNSQPDAIKNRLYQPANAQSQALLLPPLWQYLDDLHPNLWRKGQHFMSSGLALRRLMGDGELALAFTFSAAEVPAAVARFDLPDSTRSYRMRDGSLSNIHFVAIPYNAAHTNSAKLVVNFLLSPKAQAKKQQANVWGDTSVIALSQLPAKQQKWFEPPALSHPSANIANQDSSPALSEPHPSWTKVIATQWLQRYGVMR</sequence>
<name>A0ABQ2R2L4_9GAMM</name>
<feature type="signal peptide" evidence="2">
    <location>
        <begin position="1"/>
        <end position="34"/>
    </location>
</feature>
<evidence type="ECO:0000256" key="2">
    <source>
        <dbReference type="SAM" id="SignalP"/>
    </source>
</evidence>
<organism evidence="3 4">
    <name type="scientific">Shewanella litoralis</name>
    <dbReference type="NCBI Taxonomy" id="2282700"/>
    <lineage>
        <taxon>Bacteria</taxon>
        <taxon>Pseudomonadati</taxon>
        <taxon>Pseudomonadota</taxon>
        <taxon>Gammaproteobacteria</taxon>
        <taxon>Alteromonadales</taxon>
        <taxon>Shewanellaceae</taxon>
        <taxon>Shewanella</taxon>
    </lineage>
</organism>
<feature type="region of interest" description="Disordered" evidence="1">
    <location>
        <begin position="385"/>
        <end position="405"/>
    </location>
</feature>
<dbReference type="InterPro" id="IPR006059">
    <property type="entry name" value="SBP"/>
</dbReference>
<feature type="compositionally biased region" description="Polar residues" evidence="1">
    <location>
        <begin position="388"/>
        <end position="400"/>
    </location>
</feature>
<dbReference type="InterPro" id="IPR027020">
    <property type="entry name" value="YnjB"/>
</dbReference>
<dbReference type="PROSITE" id="PS51257">
    <property type="entry name" value="PROKAR_LIPOPROTEIN"/>
    <property type="match status" value="1"/>
</dbReference>
<dbReference type="Proteomes" id="UP000619118">
    <property type="component" value="Unassembled WGS sequence"/>
</dbReference>
<evidence type="ECO:0000313" key="4">
    <source>
        <dbReference type="Proteomes" id="UP000619118"/>
    </source>
</evidence>
<accession>A0ABQ2R2L4</accession>
<dbReference type="NCBIfam" id="NF008633">
    <property type="entry name" value="PRK11622.1"/>
    <property type="match status" value="1"/>
</dbReference>
<keyword evidence="4" id="KW-1185">Reference proteome</keyword>
<dbReference type="PANTHER" id="PTHR42779:SF1">
    <property type="entry name" value="PROTEIN YNJB"/>
    <property type="match status" value="1"/>
</dbReference>
<dbReference type="PANTHER" id="PTHR42779">
    <property type="entry name" value="PROTEIN YNJB"/>
    <property type="match status" value="1"/>
</dbReference>
<dbReference type="SUPFAM" id="SSF53850">
    <property type="entry name" value="Periplasmic binding protein-like II"/>
    <property type="match status" value="1"/>
</dbReference>
<reference evidence="4" key="1">
    <citation type="journal article" date="2019" name="Int. J. Syst. Evol. Microbiol.">
        <title>The Global Catalogue of Microorganisms (GCM) 10K type strain sequencing project: providing services to taxonomists for standard genome sequencing and annotation.</title>
        <authorList>
            <consortium name="The Broad Institute Genomics Platform"/>
            <consortium name="The Broad Institute Genome Sequencing Center for Infectious Disease"/>
            <person name="Wu L."/>
            <person name="Ma J."/>
        </authorList>
    </citation>
    <scope>NUCLEOTIDE SEQUENCE [LARGE SCALE GENOMIC DNA]</scope>
    <source>
        <strain evidence="4">JCM 32306</strain>
    </source>
</reference>
<protein>
    <submittedName>
        <fullName evidence="3">ABC transporter substrate-binding protein</fullName>
    </submittedName>
</protein>